<dbReference type="PROSITE" id="PS50878">
    <property type="entry name" value="RT_POL"/>
    <property type="match status" value="1"/>
</dbReference>
<comment type="caution">
    <text evidence="3">The sequence shown here is derived from an EMBL/GenBank/DDBJ whole genome shotgun (WGS) entry which is preliminary data.</text>
</comment>
<keyword evidence="3" id="KW-0695">RNA-directed DNA polymerase</keyword>
<comment type="similarity">
    <text evidence="1">Belongs to the bacterial reverse transcriptase family.</text>
</comment>
<evidence type="ECO:0000313" key="3">
    <source>
        <dbReference type="EMBL" id="OWK39992.1"/>
    </source>
</evidence>
<dbReference type="InterPro" id="IPR043502">
    <property type="entry name" value="DNA/RNA_pol_sf"/>
</dbReference>
<dbReference type="Proteomes" id="UP000214646">
    <property type="component" value="Unassembled WGS sequence"/>
</dbReference>
<dbReference type="EMBL" id="NIDE01000009">
    <property type="protein sequence ID" value="OWK39992.1"/>
    <property type="molecule type" value="Genomic_DNA"/>
</dbReference>
<dbReference type="InterPro" id="IPR024937">
    <property type="entry name" value="Domain_X"/>
</dbReference>
<reference evidence="4" key="1">
    <citation type="submission" date="2017-06" db="EMBL/GenBank/DDBJ databases">
        <title>Genome analysis of Fimbriiglobus ruber SP5, the first member of the order Planctomycetales with confirmed chitinolytic capability.</title>
        <authorList>
            <person name="Ravin N.V."/>
            <person name="Rakitin A.L."/>
            <person name="Ivanova A.A."/>
            <person name="Beletsky A.V."/>
            <person name="Kulichevskaya I.S."/>
            <person name="Mardanov A.V."/>
            <person name="Dedysh S.N."/>
        </authorList>
    </citation>
    <scope>NUCLEOTIDE SEQUENCE [LARGE SCALE GENOMIC DNA]</scope>
    <source>
        <strain evidence="4">SP5</strain>
    </source>
</reference>
<dbReference type="InterPro" id="IPR051083">
    <property type="entry name" value="GrpII_Intron_Splice-Mob/Def"/>
</dbReference>
<dbReference type="PANTHER" id="PTHR34047:SF8">
    <property type="entry name" value="PROTEIN YKFC"/>
    <property type="match status" value="1"/>
</dbReference>
<keyword evidence="4" id="KW-1185">Reference proteome</keyword>
<dbReference type="PANTHER" id="PTHR34047">
    <property type="entry name" value="NUCLEAR INTRON MATURASE 1, MITOCHONDRIAL-RELATED"/>
    <property type="match status" value="1"/>
</dbReference>
<dbReference type="RefSeq" id="WP_088256795.1">
    <property type="nucleotide sequence ID" value="NZ_NIDE01000009.1"/>
</dbReference>
<dbReference type="GO" id="GO:0006397">
    <property type="term" value="P:mRNA processing"/>
    <property type="evidence" value="ECO:0007669"/>
    <property type="project" value="InterPro"/>
</dbReference>
<dbReference type="InterPro" id="IPR049030">
    <property type="entry name" value="AI2M-like_HNH"/>
</dbReference>
<evidence type="ECO:0000256" key="1">
    <source>
        <dbReference type="ARBA" id="ARBA00034120"/>
    </source>
</evidence>
<keyword evidence="3" id="KW-0548">Nucleotidyltransferase</keyword>
<proteinExistence type="inferred from homology"/>
<evidence type="ECO:0000259" key="2">
    <source>
        <dbReference type="PROSITE" id="PS50878"/>
    </source>
</evidence>
<sequence length="605" mass="69826">MQRAELILDVYRQRGSRGLPVEGVYRQLFNPDLYLRAYGRIYRNDGAMTPGVTGETVDGMSRAKIDAIIADLRAERYRWAPVRRVEIPKRNGKMRPLGIPTWQDKLLQEVVRSLLDAYYEPQFSDSSHGFRPGRGCHSALTAIAKTWAGTKWIIEGDIKGCFDNIDRNVLLPILRESIPDNRFLRLVDQLLQAGYVKDWKRHPTFSDTPQGGIVSPILSNIYLDRLDRFVEQTLIPEYTRGTNRSPNPAYVSKRYEARRHSRNGRVEEAVTCRKEMRRLPSRDPNDPGYRRLRYVRYADDFLLGFIGPKEEAEEIKVRLARFLRETLKLELSAEKTLVSHATKQGARFLGYEVVSQQCDTKMHLVQRAGDPKPYRKRAINSVIALRLPADVVERRCSLYMRGGKPIHRAELEEDSDFSIVAAYQSEYRGYVEFYALAQNIGWLNKLRWVMEVSLLKTLAGKYRTRVAEMSRRYRAVALTEDGPRSCLEVRVEREGKAPLVARFGGLLLRRKKTAVLVDRMLTRRQPERSELLQRLLANRCEICKSAEDVQVHHVRKLADLEVKGRGEVAAWKRKMASRRRKTLVLCRECHATVHAGRPTRQPVPE</sequence>
<dbReference type="SUPFAM" id="SSF56672">
    <property type="entry name" value="DNA/RNA polymerases"/>
    <property type="match status" value="1"/>
</dbReference>
<feature type="domain" description="Reverse transcriptase" evidence="2">
    <location>
        <begin position="68"/>
        <end position="353"/>
    </location>
</feature>
<dbReference type="InterPro" id="IPR000477">
    <property type="entry name" value="RT_dom"/>
</dbReference>
<dbReference type="GO" id="GO:0003964">
    <property type="term" value="F:RNA-directed DNA polymerase activity"/>
    <property type="evidence" value="ECO:0007669"/>
    <property type="project" value="UniProtKB-KW"/>
</dbReference>
<keyword evidence="3" id="KW-0808">Transferase</keyword>
<accession>A0A225DEU5</accession>
<protein>
    <submittedName>
        <fullName evidence="3">Retron-type RNA-directed DNA polymerase</fullName>
    </submittedName>
</protein>
<gene>
    <name evidence="3" type="ORF">FRUB_05882</name>
</gene>
<dbReference type="Pfam" id="PF00078">
    <property type="entry name" value="RVT_1"/>
    <property type="match status" value="1"/>
</dbReference>
<evidence type="ECO:0000313" key="4">
    <source>
        <dbReference type="Proteomes" id="UP000214646"/>
    </source>
</evidence>
<dbReference type="Pfam" id="PF01348">
    <property type="entry name" value="Intron_maturas2"/>
    <property type="match status" value="1"/>
</dbReference>
<organism evidence="3 4">
    <name type="scientific">Fimbriiglobus ruber</name>
    <dbReference type="NCBI Taxonomy" id="1908690"/>
    <lineage>
        <taxon>Bacteria</taxon>
        <taxon>Pseudomonadati</taxon>
        <taxon>Planctomycetota</taxon>
        <taxon>Planctomycetia</taxon>
        <taxon>Gemmatales</taxon>
        <taxon>Gemmataceae</taxon>
        <taxon>Fimbriiglobus</taxon>
    </lineage>
</organism>
<name>A0A225DEU5_9BACT</name>
<dbReference type="OrthoDB" id="258234at2"/>
<dbReference type="CDD" id="cd01651">
    <property type="entry name" value="RT_G2_intron"/>
    <property type="match status" value="1"/>
</dbReference>
<dbReference type="AlphaFoldDB" id="A0A225DEU5"/>
<dbReference type="Pfam" id="PF21368">
    <property type="entry name" value="AI2M-like_HNH"/>
    <property type="match status" value="1"/>
</dbReference>